<dbReference type="AlphaFoldDB" id="G7Z7R1"/>
<sequence>MAIFNGRDWTVADMLPFKYVENWDGFFDDLIEEMDARRNGLGASLVATSSTSDVAIGTGTKTLTVASPSTKGFVAGMYVVVADASNSANAMTGRVTSYDTTTGALVISVPTGGTTGSGTPSSWVIGIGGQPGATGPAGAAGAGPVWYGTSAGTANAQTLSGSLSVLTGNPSVEWVAGATNASVTRTNLLPYSKQLDNGTWGKLGNTVTADASVWIDGQSVMDKIAETAVSGQHGAYYVSVSGLSASTTYTASIYVKAAERTKGRLMFLDSSFADGVYATFDLSAGTVSAFTLGAGSNAAAAIDALPGGIYRVSISGRMNNSRTTGGLYLNSRDASGNDNYTGVSGYGFYAVGAQLEAGAVATPLITTAATSSSVADGHMTLAVGSTSAKPLLDYAGNALLIGAVAYGSKYVATYDGAYWRLSGGSGSGAVSLPVTSLSSTYTVSSSDAGKLFDCTSTFTATLVSAAAVSNGFAVYFLNSGAGTITVAPPSGTISGQASITLAPGEWLIAIATGSTWKGMKNSTASTVGPFWSSTDKDTSLVVSESGRKLGATGTSQYGSGRGTTAITDKRYFEVEVVSVTTPSTGPGIGVSVGSVSLAAGARYYDNALGFAYSKSGNKASGGSSTAFGSSYTAGDIISVAVDVAAGKIWFAKNGVWQASGDPASGTNAAFSFAAGTPMYPAGYLDGNSVDNSVRFRWPTIYAAPAGFGIVGV</sequence>
<dbReference type="HOGENOM" id="CLU_387669_0_0_5"/>
<evidence type="ECO:0000313" key="2">
    <source>
        <dbReference type="EMBL" id="CBS87025.1"/>
    </source>
</evidence>
<evidence type="ECO:0000313" key="3">
    <source>
        <dbReference type="Proteomes" id="UP000005667"/>
    </source>
</evidence>
<evidence type="ECO:0000259" key="1">
    <source>
        <dbReference type="PROSITE" id="PS50188"/>
    </source>
</evidence>
<dbReference type="KEGG" id="ali:AZOLI_1760"/>
<dbReference type="InterPro" id="IPR003877">
    <property type="entry name" value="SPRY_dom"/>
</dbReference>
<dbReference type="RefSeq" id="WP_014248033.1">
    <property type="nucleotide sequence ID" value="NC_016622.1"/>
</dbReference>
<dbReference type="Proteomes" id="UP000005667">
    <property type="component" value="Chromosome"/>
</dbReference>
<organism evidence="2 3">
    <name type="scientific">Azospirillum lipoferum (strain 4B)</name>
    <dbReference type="NCBI Taxonomy" id="862719"/>
    <lineage>
        <taxon>Bacteria</taxon>
        <taxon>Pseudomonadati</taxon>
        <taxon>Pseudomonadota</taxon>
        <taxon>Alphaproteobacteria</taxon>
        <taxon>Rhodospirillales</taxon>
        <taxon>Azospirillaceae</taxon>
        <taxon>Azospirillum</taxon>
    </lineage>
</organism>
<dbReference type="OrthoDB" id="7579869at2"/>
<dbReference type="STRING" id="862719.AZOLI_1760"/>
<dbReference type="Gene3D" id="2.60.120.920">
    <property type="match status" value="1"/>
</dbReference>
<keyword evidence="3" id="KW-1185">Reference proteome</keyword>
<dbReference type="InterPro" id="IPR013320">
    <property type="entry name" value="ConA-like_dom_sf"/>
</dbReference>
<dbReference type="CDD" id="cd12886">
    <property type="entry name" value="SPRY_like"/>
    <property type="match status" value="1"/>
</dbReference>
<dbReference type="Pfam" id="PF00622">
    <property type="entry name" value="SPRY"/>
    <property type="match status" value="1"/>
</dbReference>
<protein>
    <recommendedName>
        <fullName evidence="1">B30.2/SPRY domain-containing protein</fullName>
    </recommendedName>
</protein>
<dbReference type="SMART" id="SM00449">
    <property type="entry name" value="SPRY"/>
    <property type="match status" value="1"/>
</dbReference>
<gene>
    <name evidence="2" type="ordered locus">AZOLI_1760</name>
</gene>
<feature type="domain" description="B30.2/SPRY" evidence="1">
    <location>
        <begin position="509"/>
        <end position="700"/>
    </location>
</feature>
<dbReference type="SUPFAM" id="SSF49899">
    <property type="entry name" value="Concanavalin A-like lectins/glucanases"/>
    <property type="match status" value="1"/>
</dbReference>
<reference evidence="3" key="1">
    <citation type="journal article" date="2011" name="PLoS Genet.">
        <title>Azospirillum genomes reveal transition of bacteria from aquatic to terrestrial environments.</title>
        <authorList>
            <person name="Wisniewski-Dye F."/>
            <person name="Borziak K."/>
            <person name="Khalsa-Moyers G."/>
            <person name="Alexandre G."/>
            <person name="Sukharnikov L.O."/>
            <person name="Wuichet K."/>
            <person name="Hurst G.B."/>
            <person name="McDonald W.H."/>
            <person name="Robertson J.S."/>
            <person name="Barbe V."/>
            <person name="Calteau A."/>
            <person name="Rouy Z."/>
            <person name="Mangenot S."/>
            <person name="Prigent-Combaret C."/>
            <person name="Normand P."/>
            <person name="Boyer M."/>
            <person name="Siguier P."/>
            <person name="Dessaux Y."/>
            <person name="Elmerich C."/>
            <person name="Condemine G."/>
            <person name="Krishnen G."/>
            <person name="Kennedy I."/>
            <person name="Paterson A.H."/>
            <person name="Gonzalez V."/>
            <person name="Mavingui P."/>
            <person name="Zhulin I.B."/>
        </authorList>
    </citation>
    <scope>NUCLEOTIDE SEQUENCE [LARGE SCALE GENOMIC DNA]</scope>
    <source>
        <strain evidence="3">4B</strain>
    </source>
</reference>
<dbReference type="InterPro" id="IPR043136">
    <property type="entry name" value="B30.2/SPRY_sf"/>
</dbReference>
<accession>G7Z7R1</accession>
<dbReference type="InterPro" id="IPR001870">
    <property type="entry name" value="B30.2/SPRY"/>
</dbReference>
<dbReference type="EMBL" id="FQ311868">
    <property type="protein sequence ID" value="CBS87025.1"/>
    <property type="molecule type" value="Genomic_DNA"/>
</dbReference>
<dbReference type="PROSITE" id="PS50188">
    <property type="entry name" value="B302_SPRY"/>
    <property type="match status" value="1"/>
</dbReference>
<proteinExistence type="predicted"/>
<name>G7Z7R1_AZOL4</name>